<comment type="caution">
    <text evidence="1">The sequence shown here is derived from an EMBL/GenBank/DDBJ whole genome shotgun (WGS) entry which is preliminary data.</text>
</comment>
<accession>A0A0F8Y6K8</accession>
<dbReference type="EMBL" id="LAZR01070221">
    <property type="protein sequence ID" value="KKK43851.1"/>
    <property type="molecule type" value="Genomic_DNA"/>
</dbReference>
<feature type="non-terminal residue" evidence="1">
    <location>
        <position position="1"/>
    </location>
</feature>
<organism evidence="1">
    <name type="scientific">marine sediment metagenome</name>
    <dbReference type="NCBI Taxonomy" id="412755"/>
    <lineage>
        <taxon>unclassified sequences</taxon>
        <taxon>metagenomes</taxon>
        <taxon>ecological metagenomes</taxon>
    </lineage>
</organism>
<name>A0A0F8Y6K8_9ZZZZ</name>
<reference evidence="1" key="1">
    <citation type="journal article" date="2015" name="Nature">
        <title>Complex archaea that bridge the gap between prokaryotes and eukaryotes.</title>
        <authorList>
            <person name="Spang A."/>
            <person name="Saw J.H."/>
            <person name="Jorgensen S.L."/>
            <person name="Zaremba-Niedzwiedzka K."/>
            <person name="Martijn J."/>
            <person name="Lind A.E."/>
            <person name="van Eijk R."/>
            <person name="Schleper C."/>
            <person name="Guy L."/>
            <person name="Ettema T.J."/>
        </authorList>
    </citation>
    <scope>NUCLEOTIDE SEQUENCE</scope>
</reference>
<dbReference type="AlphaFoldDB" id="A0A0F8Y6K8"/>
<evidence type="ECO:0000313" key="1">
    <source>
        <dbReference type="EMBL" id="KKK43851.1"/>
    </source>
</evidence>
<proteinExistence type="predicted"/>
<gene>
    <name evidence="1" type="ORF">LCGC14_3167870</name>
</gene>
<protein>
    <submittedName>
        <fullName evidence="1">Uncharacterized protein</fullName>
    </submittedName>
</protein>
<sequence length="33" mass="3586">LGHLFDLHHVTKLDRLAGLAALEQLGVGFEDAE</sequence>